<reference evidence="2" key="1">
    <citation type="submission" date="2016-01" db="EMBL/GenBank/DDBJ databases">
        <title>Complete genome of Planococcus rifietoensis type strain M8.</title>
        <authorList>
            <person name="See-Too W.S."/>
        </authorList>
    </citation>
    <scope>NUCLEOTIDE SEQUENCE [LARGE SCALE GENOMIC DNA]</scope>
    <source>
        <strain evidence="2">M8</strain>
    </source>
</reference>
<evidence type="ECO:0000256" key="1">
    <source>
        <dbReference type="SAM" id="MobiDB-lite"/>
    </source>
</evidence>
<evidence type="ECO:0000313" key="3">
    <source>
        <dbReference type="Proteomes" id="UP000067683"/>
    </source>
</evidence>
<evidence type="ECO:0008006" key="4">
    <source>
        <dbReference type="Google" id="ProtNLM"/>
    </source>
</evidence>
<gene>
    <name evidence="2" type="ORF">AUC31_04290</name>
</gene>
<dbReference type="PROSITE" id="PS51257">
    <property type="entry name" value="PROKAR_LIPOPROTEIN"/>
    <property type="match status" value="1"/>
</dbReference>
<accession>A0A0U2YIP5</accession>
<dbReference type="OrthoDB" id="2428534at2"/>
<name>A0A0U2YIP5_9BACL</name>
<dbReference type="KEGG" id="prt:AUC31_04290"/>
<feature type="region of interest" description="Disordered" evidence="1">
    <location>
        <begin position="20"/>
        <end position="40"/>
    </location>
</feature>
<sequence>MKKITTLGLSAALLLAACGTEQSTESTETASGSATMESGKESIKSQLMQFYLSVSKEINKEDTHLNDFEIAQAEDTLPSGTEFTEMKEAAATSAEQAVEAVESIEVPESLSDHQEEIDGALASMTASYEMKIEELGTDAPDFQAAADKFAEADAVFNEMLEENGLVASNLYNEVSQ</sequence>
<proteinExistence type="predicted"/>
<dbReference type="RefSeq" id="WP_058381213.1">
    <property type="nucleotide sequence ID" value="NZ_CP013659.2"/>
</dbReference>
<feature type="compositionally biased region" description="Low complexity" evidence="1">
    <location>
        <begin position="20"/>
        <end position="37"/>
    </location>
</feature>
<dbReference type="Proteomes" id="UP000067683">
    <property type="component" value="Chromosome"/>
</dbReference>
<dbReference type="EMBL" id="CP013659">
    <property type="protein sequence ID" value="ALS74506.1"/>
    <property type="molecule type" value="Genomic_DNA"/>
</dbReference>
<dbReference type="AlphaFoldDB" id="A0A0U2YIP5"/>
<protein>
    <recommendedName>
        <fullName evidence="4">Lipoprotein</fullName>
    </recommendedName>
</protein>
<organism evidence="2 3">
    <name type="scientific">Planococcus rifietoensis</name>
    <dbReference type="NCBI Taxonomy" id="200991"/>
    <lineage>
        <taxon>Bacteria</taxon>
        <taxon>Bacillati</taxon>
        <taxon>Bacillota</taxon>
        <taxon>Bacilli</taxon>
        <taxon>Bacillales</taxon>
        <taxon>Caryophanaceae</taxon>
        <taxon>Planococcus</taxon>
    </lineage>
</organism>
<keyword evidence="3" id="KW-1185">Reference proteome</keyword>
<evidence type="ECO:0000313" key="2">
    <source>
        <dbReference type="EMBL" id="ALS74506.1"/>
    </source>
</evidence>